<comment type="caution">
    <text evidence="9">The sequence shown here is derived from an EMBL/GenBank/DDBJ whole genome shotgun (WGS) entry which is preliminary data.</text>
</comment>
<feature type="domain" description="PpiC" evidence="8">
    <location>
        <begin position="31"/>
        <end position="105"/>
    </location>
</feature>
<evidence type="ECO:0000313" key="9">
    <source>
        <dbReference type="EMBL" id="CAD7671531.1"/>
    </source>
</evidence>
<dbReference type="GO" id="GO:0003677">
    <property type="term" value="F:DNA binding"/>
    <property type="evidence" value="ECO:0007669"/>
    <property type="project" value="InterPro"/>
</dbReference>
<evidence type="ECO:0000256" key="5">
    <source>
        <dbReference type="PROSITE-ProRule" id="PRU00278"/>
    </source>
</evidence>
<dbReference type="SUPFAM" id="SSF54534">
    <property type="entry name" value="FKBP-like"/>
    <property type="match status" value="1"/>
</dbReference>
<dbReference type="PROSITE" id="PS50198">
    <property type="entry name" value="PPIC_PPIASE_2"/>
    <property type="match status" value="1"/>
</dbReference>
<keyword evidence="3 5" id="KW-0697">Rotamase</keyword>
<dbReference type="Proteomes" id="UP000645828">
    <property type="component" value="Unassembled WGS sequence"/>
</dbReference>
<dbReference type="EC" id="5.2.1.8" evidence="6"/>
<dbReference type="AlphaFoldDB" id="A0A811YB30"/>
<organism evidence="9 10">
    <name type="scientific">Nyctereutes procyonoides</name>
    <name type="common">Raccoon dog</name>
    <name type="synonym">Canis procyonoides</name>
    <dbReference type="NCBI Taxonomy" id="34880"/>
    <lineage>
        <taxon>Eukaryota</taxon>
        <taxon>Metazoa</taxon>
        <taxon>Chordata</taxon>
        <taxon>Craniata</taxon>
        <taxon>Vertebrata</taxon>
        <taxon>Euteleostomi</taxon>
        <taxon>Mammalia</taxon>
        <taxon>Eutheria</taxon>
        <taxon>Laurasiatheria</taxon>
        <taxon>Carnivora</taxon>
        <taxon>Caniformia</taxon>
        <taxon>Canidae</taxon>
        <taxon>Nyctereutes</taxon>
    </lineage>
</organism>
<dbReference type="Gene3D" id="3.10.50.40">
    <property type="match status" value="1"/>
</dbReference>
<evidence type="ECO:0000259" key="8">
    <source>
        <dbReference type="PROSITE" id="PS50198"/>
    </source>
</evidence>
<dbReference type="GO" id="GO:0006364">
    <property type="term" value="P:rRNA processing"/>
    <property type="evidence" value="ECO:0007669"/>
    <property type="project" value="InterPro"/>
</dbReference>
<evidence type="ECO:0000313" key="10">
    <source>
        <dbReference type="Proteomes" id="UP000645828"/>
    </source>
</evidence>
<dbReference type="InterPro" id="IPR046357">
    <property type="entry name" value="PPIase_dom_sf"/>
</dbReference>
<comment type="similarity">
    <text evidence="2">Belongs to the PpiC/parvulin rotamase family. PIN4 subfamily.</text>
</comment>
<dbReference type="EMBL" id="CAJHUB010000663">
    <property type="protein sequence ID" value="CAD7671531.1"/>
    <property type="molecule type" value="Genomic_DNA"/>
</dbReference>
<evidence type="ECO:0000256" key="6">
    <source>
        <dbReference type="RuleBase" id="RU363014"/>
    </source>
</evidence>
<evidence type="ECO:0000256" key="2">
    <source>
        <dbReference type="ARBA" id="ARBA00010242"/>
    </source>
</evidence>
<evidence type="ECO:0000256" key="4">
    <source>
        <dbReference type="ARBA" id="ARBA00023235"/>
    </source>
</evidence>
<evidence type="ECO:0000256" key="1">
    <source>
        <dbReference type="ARBA" id="ARBA00000971"/>
    </source>
</evidence>
<dbReference type="GO" id="GO:0003755">
    <property type="term" value="F:peptidyl-prolyl cis-trans isomerase activity"/>
    <property type="evidence" value="ECO:0007669"/>
    <property type="project" value="UniProtKB-UniRule"/>
</dbReference>
<dbReference type="InterPro" id="IPR000297">
    <property type="entry name" value="PPIase_PpiC"/>
</dbReference>
<name>A0A811YB30_NYCPR</name>
<dbReference type="Pfam" id="PF13616">
    <property type="entry name" value="Rotamase_3"/>
    <property type="match status" value="1"/>
</dbReference>
<feature type="region of interest" description="Disordered" evidence="7">
    <location>
        <begin position="1"/>
        <end position="34"/>
    </location>
</feature>
<keyword evidence="10" id="KW-1185">Reference proteome</keyword>
<reference evidence="9" key="1">
    <citation type="submission" date="2020-12" db="EMBL/GenBank/DDBJ databases">
        <authorList>
            <consortium name="Molecular Ecology Group"/>
        </authorList>
    </citation>
    <scope>NUCLEOTIDE SEQUENCE</scope>
    <source>
        <strain evidence="9">TBG_1078</strain>
    </source>
</reference>
<accession>A0A811YB30</accession>
<keyword evidence="4 5" id="KW-0413">Isomerase</keyword>
<comment type="catalytic activity">
    <reaction evidence="1 6">
        <text>[protein]-peptidylproline (omega=180) = [protein]-peptidylproline (omega=0)</text>
        <dbReference type="Rhea" id="RHEA:16237"/>
        <dbReference type="Rhea" id="RHEA-COMP:10747"/>
        <dbReference type="Rhea" id="RHEA-COMP:10748"/>
        <dbReference type="ChEBI" id="CHEBI:83833"/>
        <dbReference type="ChEBI" id="CHEBI:83834"/>
        <dbReference type="EC" id="5.2.1.8"/>
    </reaction>
</comment>
<dbReference type="PANTHER" id="PTHR45995">
    <property type="match status" value="1"/>
</dbReference>
<evidence type="ECO:0000256" key="7">
    <source>
        <dbReference type="SAM" id="MobiDB-lite"/>
    </source>
</evidence>
<gene>
    <name evidence="9" type="ORF">NYPRO_LOCUS4326</name>
</gene>
<dbReference type="InterPro" id="IPR043323">
    <property type="entry name" value="PIN4"/>
</dbReference>
<sequence>MLLKGKSSSGKGGGKCGVASGSDSSDKKSQGSKSGGRYILYEKYGKIMEAMEKLKYRLRLNTMAAHYSEDKARQGGDLGWMTRGSTVGPFHEAAFALPVSGLDKPCVYRSSS</sequence>
<protein>
    <recommendedName>
        <fullName evidence="6">Peptidyl-prolyl cis-trans isomerase</fullName>
        <ecNumber evidence="6">5.2.1.8</ecNumber>
    </recommendedName>
</protein>
<proteinExistence type="inferred from homology"/>
<evidence type="ECO:0000256" key="3">
    <source>
        <dbReference type="ARBA" id="ARBA00023110"/>
    </source>
</evidence>